<organism evidence="2 3">
    <name type="scientific">Triticum urartu</name>
    <name type="common">Red wild einkorn</name>
    <name type="synonym">Crithodium urartu</name>
    <dbReference type="NCBI Taxonomy" id="4572"/>
    <lineage>
        <taxon>Eukaryota</taxon>
        <taxon>Viridiplantae</taxon>
        <taxon>Streptophyta</taxon>
        <taxon>Embryophyta</taxon>
        <taxon>Tracheophyta</taxon>
        <taxon>Spermatophyta</taxon>
        <taxon>Magnoliopsida</taxon>
        <taxon>Liliopsida</taxon>
        <taxon>Poales</taxon>
        <taxon>Poaceae</taxon>
        <taxon>BOP clade</taxon>
        <taxon>Pooideae</taxon>
        <taxon>Triticodae</taxon>
        <taxon>Triticeae</taxon>
        <taxon>Triticinae</taxon>
        <taxon>Triticum</taxon>
    </lineage>
</organism>
<evidence type="ECO:0000313" key="3">
    <source>
        <dbReference type="Proteomes" id="UP000015106"/>
    </source>
</evidence>
<dbReference type="Proteomes" id="UP000015106">
    <property type="component" value="Chromosome 1"/>
</dbReference>
<dbReference type="Gramene" id="TuG1812G0100002876.01.T02">
    <property type="protein sequence ID" value="TuG1812G0100002876.01.T02"/>
    <property type="gene ID" value="TuG1812G0100002876.01"/>
</dbReference>
<name>A0A8R7K0Y9_TRIUA</name>
<evidence type="ECO:0000256" key="1">
    <source>
        <dbReference type="SAM" id="MobiDB-lite"/>
    </source>
</evidence>
<proteinExistence type="predicted"/>
<keyword evidence="3" id="KW-1185">Reference proteome</keyword>
<accession>A0A8R7K0Y9</accession>
<dbReference type="AlphaFoldDB" id="A0A8R7K0Y9"/>
<evidence type="ECO:0000313" key="2">
    <source>
        <dbReference type="EnsemblPlants" id="TuG1812G0100002876.01.T02"/>
    </source>
</evidence>
<sequence length="115" mass="13198">MRPLGSVWGERMPELRSGVRQSRLKSRKVAVTTTTRHHVQRRSARTSIPVCATVQDSVTLLHYVHSGRSSTTVCSPCWDNGRFAHLAKVKALKKFVRLYIHLQAWRKAWHEGCHL</sequence>
<reference evidence="2" key="3">
    <citation type="submission" date="2022-06" db="UniProtKB">
        <authorList>
            <consortium name="EnsemblPlants"/>
        </authorList>
    </citation>
    <scope>IDENTIFICATION</scope>
</reference>
<dbReference type="EnsemblPlants" id="TuG1812G0100002876.01.T02">
    <property type="protein sequence ID" value="TuG1812G0100002876.01.T02"/>
    <property type="gene ID" value="TuG1812G0100002876.01"/>
</dbReference>
<reference evidence="3" key="1">
    <citation type="journal article" date="2013" name="Nature">
        <title>Draft genome of the wheat A-genome progenitor Triticum urartu.</title>
        <authorList>
            <person name="Ling H.Q."/>
            <person name="Zhao S."/>
            <person name="Liu D."/>
            <person name="Wang J."/>
            <person name="Sun H."/>
            <person name="Zhang C."/>
            <person name="Fan H."/>
            <person name="Li D."/>
            <person name="Dong L."/>
            <person name="Tao Y."/>
            <person name="Gao C."/>
            <person name="Wu H."/>
            <person name="Li Y."/>
            <person name="Cui Y."/>
            <person name="Guo X."/>
            <person name="Zheng S."/>
            <person name="Wang B."/>
            <person name="Yu K."/>
            <person name="Liang Q."/>
            <person name="Yang W."/>
            <person name="Lou X."/>
            <person name="Chen J."/>
            <person name="Feng M."/>
            <person name="Jian J."/>
            <person name="Zhang X."/>
            <person name="Luo G."/>
            <person name="Jiang Y."/>
            <person name="Liu J."/>
            <person name="Wang Z."/>
            <person name="Sha Y."/>
            <person name="Zhang B."/>
            <person name="Wu H."/>
            <person name="Tang D."/>
            <person name="Shen Q."/>
            <person name="Xue P."/>
            <person name="Zou S."/>
            <person name="Wang X."/>
            <person name="Liu X."/>
            <person name="Wang F."/>
            <person name="Yang Y."/>
            <person name="An X."/>
            <person name="Dong Z."/>
            <person name="Zhang K."/>
            <person name="Zhang X."/>
            <person name="Luo M.C."/>
            <person name="Dvorak J."/>
            <person name="Tong Y."/>
            <person name="Wang J."/>
            <person name="Yang H."/>
            <person name="Li Z."/>
            <person name="Wang D."/>
            <person name="Zhang A."/>
            <person name="Wang J."/>
        </authorList>
    </citation>
    <scope>NUCLEOTIDE SEQUENCE</scope>
    <source>
        <strain evidence="3">cv. G1812</strain>
    </source>
</reference>
<protein>
    <submittedName>
        <fullName evidence="2">Uncharacterized protein</fullName>
    </submittedName>
</protein>
<reference evidence="2" key="2">
    <citation type="submission" date="2018-03" db="EMBL/GenBank/DDBJ databases">
        <title>The Triticum urartu genome reveals the dynamic nature of wheat genome evolution.</title>
        <authorList>
            <person name="Ling H."/>
            <person name="Ma B."/>
            <person name="Shi X."/>
            <person name="Liu H."/>
            <person name="Dong L."/>
            <person name="Sun H."/>
            <person name="Cao Y."/>
            <person name="Gao Q."/>
            <person name="Zheng S."/>
            <person name="Li Y."/>
            <person name="Yu Y."/>
            <person name="Du H."/>
            <person name="Qi M."/>
            <person name="Li Y."/>
            <person name="Yu H."/>
            <person name="Cui Y."/>
            <person name="Wang N."/>
            <person name="Chen C."/>
            <person name="Wu H."/>
            <person name="Zhao Y."/>
            <person name="Zhang J."/>
            <person name="Li Y."/>
            <person name="Zhou W."/>
            <person name="Zhang B."/>
            <person name="Hu W."/>
            <person name="Eijk M."/>
            <person name="Tang J."/>
            <person name="Witsenboer H."/>
            <person name="Zhao S."/>
            <person name="Li Z."/>
            <person name="Zhang A."/>
            <person name="Wang D."/>
            <person name="Liang C."/>
        </authorList>
    </citation>
    <scope>NUCLEOTIDE SEQUENCE [LARGE SCALE GENOMIC DNA]</scope>
    <source>
        <strain evidence="2">cv. G1812</strain>
    </source>
</reference>
<feature type="region of interest" description="Disordered" evidence="1">
    <location>
        <begin position="18"/>
        <end position="37"/>
    </location>
</feature>